<dbReference type="KEGG" id="sci:B446_29910"/>
<protein>
    <submittedName>
        <fullName evidence="2">Uncharacterized protein</fullName>
    </submittedName>
</protein>
<reference evidence="3" key="1">
    <citation type="submission" date="2012-10" db="EMBL/GenBank/DDBJ databases">
        <title>The complete genome sequence of Streptomyces collinus Tu 365.</title>
        <authorList>
            <person name="Ruckert C."/>
            <person name="Szczepanowski R."/>
            <person name="Goesmann A."/>
            <person name="Pross E.K."/>
            <person name="Musiol E.M."/>
            <person name="Blin K."/>
            <person name="Wohlleben W."/>
            <person name="Puhler A."/>
            <person name="Weber T."/>
            <person name="Kalinowski J."/>
        </authorList>
    </citation>
    <scope>NUCLEOTIDE SEQUENCE [LARGE SCALE GENOMIC DNA]</scope>
    <source>
        <strain evidence="3">DSM 40733 / Tue 365</strain>
    </source>
</reference>
<name>S5V4X9_STRC3</name>
<dbReference type="HOGENOM" id="CLU_2541012_0_0_11"/>
<sequence>MGRRFTSLSFLGWESSSFSGRESSESWDFCELCDWDVFFVFDMATSTCGWPLLGAPNIESAPSAQQSTKPQVRTPAGEEIRRS</sequence>
<organism evidence="2 3">
    <name type="scientific">Streptomyces collinus (strain DSM 40733 / Tue 365)</name>
    <dbReference type="NCBI Taxonomy" id="1214242"/>
    <lineage>
        <taxon>Bacteria</taxon>
        <taxon>Bacillati</taxon>
        <taxon>Actinomycetota</taxon>
        <taxon>Actinomycetes</taxon>
        <taxon>Kitasatosporales</taxon>
        <taxon>Streptomycetaceae</taxon>
        <taxon>Streptomyces</taxon>
    </lineage>
</organism>
<evidence type="ECO:0000313" key="3">
    <source>
        <dbReference type="Proteomes" id="UP000015423"/>
    </source>
</evidence>
<accession>S5V4X9</accession>
<evidence type="ECO:0000256" key="1">
    <source>
        <dbReference type="SAM" id="MobiDB-lite"/>
    </source>
</evidence>
<dbReference type="Proteomes" id="UP000015423">
    <property type="component" value="Chromosome"/>
</dbReference>
<evidence type="ECO:0000313" key="2">
    <source>
        <dbReference type="EMBL" id="AGS72786.1"/>
    </source>
</evidence>
<feature type="compositionally biased region" description="Polar residues" evidence="1">
    <location>
        <begin position="60"/>
        <end position="71"/>
    </location>
</feature>
<keyword evidence="3" id="KW-1185">Reference proteome</keyword>
<proteinExistence type="predicted"/>
<reference evidence="2 3" key="2">
    <citation type="journal article" date="2013" name="J. Biotechnol.">
        <title>Complete genome sequence of the kirromycin producer Streptomyces collinus Tu 365 consisting of a linear chromosome and two linear plasmids.</title>
        <authorList>
            <person name="Ruckert C."/>
            <person name="Szczepanowski R."/>
            <person name="Albersmeier A."/>
            <person name="Goesmann A."/>
            <person name="Iftime D."/>
            <person name="Musiol E.M."/>
            <person name="Blin K."/>
            <person name="Wohlleben W."/>
            <person name="Puhler A."/>
            <person name="Kalinowski J."/>
            <person name="Weber T."/>
        </authorList>
    </citation>
    <scope>NUCLEOTIDE SEQUENCE [LARGE SCALE GENOMIC DNA]</scope>
    <source>
        <strain evidence="3">DSM 40733 / Tue 365</strain>
    </source>
</reference>
<dbReference type="STRING" id="1214242.B446_29910"/>
<dbReference type="EMBL" id="CP006259">
    <property type="protein sequence ID" value="AGS72786.1"/>
    <property type="molecule type" value="Genomic_DNA"/>
</dbReference>
<gene>
    <name evidence="2" type="ORF">B446_29910</name>
</gene>
<feature type="region of interest" description="Disordered" evidence="1">
    <location>
        <begin position="59"/>
        <end position="83"/>
    </location>
</feature>
<dbReference type="AlphaFoldDB" id="S5V4X9"/>